<accession>A0A9X3NGU2</accession>
<dbReference type="AlphaFoldDB" id="A0A9X3NGU2"/>
<name>A0A9X3NGU2_9ACTN</name>
<dbReference type="EMBL" id="JAJAQC010000001">
    <property type="protein sequence ID" value="MDA0562765.1"/>
    <property type="molecule type" value="Genomic_DNA"/>
</dbReference>
<proteinExistence type="predicted"/>
<keyword evidence="2" id="KW-1185">Reference proteome</keyword>
<evidence type="ECO:0008006" key="3">
    <source>
        <dbReference type="Google" id="ProtNLM"/>
    </source>
</evidence>
<comment type="caution">
    <text evidence="1">The sequence shown here is derived from an EMBL/GenBank/DDBJ whole genome shotgun (WGS) entry which is preliminary data.</text>
</comment>
<sequence length="249" mass="27020">MDPDATQILNRTVEITRKGDTAPAWEVAARARLNAAIERFTGPLADLLARDANEGDTRLLVTDFLSDGLNFSKYGDLTTEYRTKGESVDYGITLNGDLFAFIEVKPCGAKLDPRGLRQARLHAAERKVAWVVQTNGRVWQAHHLGDGGEDAGTGLVVDVDLLSEAPLHERVDALLPLTREAVERGRLETLRAWRAALEPAPLAAAAAADSVMAALRAELLRRTGHEGHIGDTQEAARALTEGVFKRGLL</sequence>
<dbReference type="Proteomes" id="UP001140076">
    <property type="component" value="Unassembled WGS sequence"/>
</dbReference>
<gene>
    <name evidence="1" type="ORF">LG943_00190</name>
</gene>
<evidence type="ECO:0000313" key="1">
    <source>
        <dbReference type="EMBL" id="MDA0562765.1"/>
    </source>
</evidence>
<dbReference type="RefSeq" id="WP_270070062.1">
    <property type="nucleotide sequence ID" value="NZ_JAJAQC010000001.1"/>
</dbReference>
<protein>
    <recommendedName>
        <fullName evidence="3">Type I restriction enzyme R protein N-terminal domain-containing protein</fullName>
    </recommendedName>
</protein>
<organism evidence="1 2">
    <name type="scientific">Streptomonospora mangrovi</name>
    <dbReference type="NCBI Taxonomy" id="2883123"/>
    <lineage>
        <taxon>Bacteria</taxon>
        <taxon>Bacillati</taxon>
        <taxon>Actinomycetota</taxon>
        <taxon>Actinomycetes</taxon>
        <taxon>Streptosporangiales</taxon>
        <taxon>Nocardiopsidaceae</taxon>
        <taxon>Streptomonospora</taxon>
    </lineage>
</organism>
<reference evidence="1" key="1">
    <citation type="submission" date="2021-10" db="EMBL/GenBank/DDBJ databases">
        <title>Streptomonospora sp. nov., isolated from mangrove soil.</title>
        <authorList>
            <person name="Chen X."/>
            <person name="Ge X."/>
            <person name="Liu W."/>
        </authorList>
    </citation>
    <scope>NUCLEOTIDE SEQUENCE</scope>
    <source>
        <strain evidence="1">S1-112</strain>
    </source>
</reference>
<evidence type="ECO:0000313" key="2">
    <source>
        <dbReference type="Proteomes" id="UP001140076"/>
    </source>
</evidence>